<evidence type="ECO:0000313" key="5">
    <source>
        <dbReference type="Proteomes" id="UP000703893"/>
    </source>
</evidence>
<dbReference type="Gene3D" id="2.40.128.120">
    <property type="entry name" value="Quinohemoprotein amine dehydrogenase alpha subunit, domain 2"/>
    <property type="match status" value="1"/>
</dbReference>
<proteinExistence type="predicted"/>
<evidence type="ECO:0000313" key="4">
    <source>
        <dbReference type="EMBL" id="MBM3276204.1"/>
    </source>
</evidence>
<dbReference type="AlphaFoldDB" id="A0A937X5D6"/>
<evidence type="ECO:0000259" key="3">
    <source>
        <dbReference type="Pfam" id="PF09098"/>
    </source>
</evidence>
<dbReference type="SUPFAM" id="SSF46626">
    <property type="entry name" value="Cytochrome c"/>
    <property type="match status" value="2"/>
</dbReference>
<dbReference type="InterPro" id="IPR036909">
    <property type="entry name" value="Cyt_c-like_dom_sf"/>
</dbReference>
<feature type="compositionally biased region" description="Basic and acidic residues" evidence="1">
    <location>
        <begin position="196"/>
        <end position="215"/>
    </location>
</feature>
<dbReference type="GO" id="GO:0020037">
    <property type="term" value="F:heme binding"/>
    <property type="evidence" value="ECO:0007669"/>
    <property type="project" value="InterPro"/>
</dbReference>
<feature type="non-terminal residue" evidence="4">
    <location>
        <position position="280"/>
    </location>
</feature>
<name>A0A937X5D6_9BACT</name>
<reference evidence="4 5" key="1">
    <citation type="submission" date="2019-03" db="EMBL/GenBank/DDBJ databases">
        <title>Lake Tanganyika Metagenome-Assembled Genomes (MAGs).</title>
        <authorList>
            <person name="Tran P."/>
        </authorList>
    </citation>
    <scope>NUCLEOTIDE SEQUENCE [LARGE SCALE GENOMIC DNA]</scope>
    <source>
        <strain evidence="4">K_DeepCast_65m_m2_236</strain>
    </source>
</reference>
<sequence>MSNPGAVIAILLACGLTAVAASQPATSRVSAVPEGGIPVTDEETRRACGSCHATDDKHIMTRISHRRASPENWELTLRRMMSLNNVNLAPEAARRILKYLSNQHGLAPEEARPAMFDAERRLIEYSYKADADVQQLCSTCHSMGRVLNERRTREEWSLLLAMHRYYYPLIDGSSGGFRRSGGGGGSANAQARRSAARQEEGGERRPPDNRQPFERAGDHLADAFPLRSEAWTTWSAAMRAPRLDGRWTLVGHQLGKGRVFGEVVIAPDPDSPDSFVTRGQ</sequence>
<organism evidence="4 5">
    <name type="scientific">Candidatus Tanganyikabacteria bacterium</name>
    <dbReference type="NCBI Taxonomy" id="2961651"/>
    <lineage>
        <taxon>Bacteria</taxon>
        <taxon>Bacillati</taxon>
        <taxon>Candidatus Sericytochromatia</taxon>
        <taxon>Candidatus Tanganyikabacteria</taxon>
    </lineage>
</organism>
<dbReference type="InterPro" id="IPR036718">
    <property type="entry name" value="H-AmDH_asu_dom2_sf"/>
</dbReference>
<keyword evidence="2" id="KW-0732">Signal</keyword>
<gene>
    <name evidence="4" type="ORF">FJZ00_13705</name>
</gene>
<accession>A0A937X5D6</accession>
<dbReference type="Gene3D" id="1.10.760.10">
    <property type="entry name" value="Cytochrome c-like domain"/>
    <property type="match status" value="1"/>
</dbReference>
<feature type="domain" description="Quinohemoprotein amine dehydrogenase alpha subunit haem binding" evidence="3">
    <location>
        <begin position="45"/>
        <end position="171"/>
    </location>
</feature>
<evidence type="ECO:0000256" key="1">
    <source>
        <dbReference type="SAM" id="MobiDB-lite"/>
    </source>
</evidence>
<dbReference type="GO" id="GO:0009055">
    <property type="term" value="F:electron transfer activity"/>
    <property type="evidence" value="ECO:0007669"/>
    <property type="project" value="InterPro"/>
</dbReference>
<dbReference type="InterPro" id="IPR015182">
    <property type="entry name" value="QH-AmDH_asu_heme-bd_dom"/>
</dbReference>
<feature type="signal peptide" evidence="2">
    <location>
        <begin position="1"/>
        <end position="20"/>
    </location>
</feature>
<feature type="chain" id="PRO_5037658770" description="Quinohemoprotein amine dehydrogenase alpha subunit haem binding domain-containing protein" evidence="2">
    <location>
        <begin position="21"/>
        <end position="280"/>
    </location>
</feature>
<protein>
    <recommendedName>
        <fullName evidence="3">Quinohemoprotein amine dehydrogenase alpha subunit haem binding domain-containing protein</fullName>
    </recommendedName>
</protein>
<dbReference type="Proteomes" id="UP000703893">
    <property type="component" value="Unassembled WGS sequence"/>
</dbReference>
<dbReference type="EMBL" id="VGJX01000909">
    <property type="protein sequence ID" value="MBM3276204.1"/>
    <property type="molecule type" value="Genomic_DNA"/>
</dbReference>
<evidence type="ECO:0000256" key="2">
    <source>
        <dbReference type="SAM" id="SignalP"/>
    </source>
</evidence>
<feature type="region of interest" description="Disordered" evidence="1">
    <location>
        <begin position="178"/>
        <end position="215"/>
    </location>
</feature>
<dbReference type="Pfam" id="PF09098">
    <property type="entry name" value="Dehyd-heme_bind"/>
    <property type="match status" value="1"/>
</dbReference>
<dbReference type="SUPFAM" id="SSF69298">
    <property type="entry name" value="Quinohemoprotein amine dehydrogenase A chain, domain 3"/>
    <property type="match status" value="1"/>
</dbReference>
<comment type="caution">
    <text evidence="4">The sequence shown here is derived from an EMBL/GenBank/DDBJ whole genome shotgun (WGS) entry which is preliminary data.</text>
</comment>